<dbReference type="Pfam" id="PF18962">
    <property type="entry name" value="Por_Secre_tail"/>
    <property type="match status" value="1"/>
</dbReference>
<proteinExistence type="predicted"/>
<dbReference type="NCBIfam" id="TIGR04183">
    <property type="entry name" value="Por_Secre_tail"/>
    <property type="match status" value="1"/>
</dbReference>
<dbReference type="InterPro" id="IPR026444">
    <property type="entry name" value="Secre_tail"/>
</dbReference>
<protein>
    <submittedName>
        <fullName evidence="4">T9SS type A sorting domain-containing protein</fullName>
    </submittedName>
</protein>
<name>A0A6G6GN33_9FLAO</name>
<reference evidence="4 5" key="1">
    <citation type="submission" date="2020-02" db="EMBL/GenBank/DDBJ databases">
        <title>Complete genome sequence of Flavobacteriaceae bacterium.</title>
        <authorList>
            <person name="Kim S.-J."/>
            <person name="Kim Y.-S."/>
            <person name="Kim K.-H."/>
        </authorList>
    </citation>
    <scope>NUCLEOTIDE SEQUENCE [LARGE SCALE GENOMIC DNA]</scope>
    <source>
        <strain evidence="4 5">RR4-40</strain>
    </source>
</reference>
<sequence length="238" mass="26499">MKPILLFVLSVFTTLTTVAQDPALFDTTWYIHKITVDNVETFPPNSSEPIPFDETKFFMNPNTMGTGYCSNYGAEVIYHPVDDTFELQSVVELKGTCNEQANLDFTTLLAYFITVDFEPFGEIIEYEVTTSGGSKSLLLTNSLGDSVLYGNEMLGVADNEQVNVHVYPNPTADVLYIEVGQQEVTDLTIYNLSGSQERSISEVKGNNSIDVQSLKAGVYFIKITNDTGMQLFNKFVKQ</sequence>
<dbReference type="KEGG" id="mgel:G5B37_10430"/>
<feature type="signal peptide" evidence="2">
    <location>
        <begin position="1"/>
        <end position="19"/>
    </location>
</feature>
<gene>
    <name evidence="4" type="ORF">G5B37_10430</name>
</gene>
<dbReference type="EMBL" id="CP049057">
    <property type="protein sequence ID" value="QIE59962.1"/>
    <property type="molecule type" value="Genomic_DNA"/>
</dbReference>
<evidence type="ECO:0000259" key="3">
    <source>
        <dbReference type="Pfam" id="PF18962"/>
    </source>
</evidence>
<dbReference type="AlphaFoldDB" id="A0A6G6GN33"/>
<evidence type="ECO:0000256" key="1">
    <source>
        <dbReference type="ARBA" id="ARBA00022729"/>
    </source>
</evidence>
<keyword evidence="1 2" id="KW-0732">Signal</keyword>
<organism evidence="4 5">
    <name type="scientific">Rasiella rasia</name>
    <dbReference type="NCBI Taxonomy" id="2744027"/>
    <lineage>
        <taxon>Bacteria</taxon>
        <taxon>Pseudomonadati</taxon>
        <taxon>Bacteroidota</taxon>
        <taxon>Flavobacteriia</taxon>
        <taxon>Flavobacteriales</taxon>
        <taxon>Flavobacteriaceae</taxon>
        <taxon>Rasiella</taxon>
    </lineage>
</organism>
<dbReference type="Proteomes" id="UP000505306">
    <property type="component" value="Chromosome"/>
</dbReference>
<dbReference type="RefSeq" id="WP_164679974.1">
    <property type="nucleotide sequence ID" value="NZ_CP049057.1"/>
</dbReference>
<feature type="chain" id="PRO_5026105607" evidence="2">
    <location>
        <begin position="20"/>
        <end position="238"/>
    </location>
</feature>
<evidence type="ECO:0000313" key="4">
    <source>
        <dbReference type="EMBL" id="QIE59962.1"/>
    </source>
</evidence>
<accession>A0A6G6GN33</accession>
<evidence type="ECO:0000256" key="2">
    <source>
        <dbReference type="SAM" id="SignalP"/>
    </source>
</evidence>
<feature type="domain" description="Secretion system C-terminal sorting" evidence="3">
    <location>
        <begin position="166"/>
        <end position="235"/>
    </location>
</feature>
<keyword evidence="5" id="KW-1185">Reference proteome</keyword>
<evidence type="ECO:0000313" key="5">
    <source>
        <dbReference type="Proteomes" id="UP000505306"/>
    </source>
</evidence>